<proteinExistence type="predicted"/>
<protein>
    <submittedName>
        <fullName evidence="1">Uncharacterized protein</fullName>
    </submittedName>
</protein>
<reference evidence="1" key="1">
    <citation type="submission" date="2022-08" db="EMBL/GenBank/DDBJ databases">
        <authorList>
            <consortium name="DOE Joint Genome Institute"/>
            <person name="Min B."/>
            <person name="Riley R."/>
            <person name="Sierra-Patev S."/>
            <person name="Naranjo-Ortiz M."/>
            <person name="Looney B."/>
            <person name="Konkel Z."/>
            <person name="Slot J.C."/>
            <person name="Sakamoto Y."/>
            <person name="Steenwyk J.L."/>
            <person name="Rokas A."/>
            <person name="Carro J."/>
            <person name="Camarero S."/>
            <person name="Ferreira P."/>
            <person name="Molpeceres G."/>
            <person name="Ruiz-Duenas F.J."/>
            <person name="Serrano A."/>
            <person name="Henrissat B."/>
            <person name="Drula E."/>
            <person name="Hughes K.W."/>
            <person name="Mata J.L."/>
            <person name="Ishikawa N.K."/>
            <person name="Vargas-Isla R."/>
            <person name="Ushijima S."/>
            <person name="Smith C.A."/>
            <person name="Ahrendt S."/>
            <person name="Andreopoulos W."/>
            <person name="He G."/>
            <person name="Labutti K."/>
            <person name="Lipzen A."/>
            <person name="Ng V."/>
            <person name="Sandor L."/>
            <person name="Barry K."/>
            <person name="Martinez A.T."/>
            <person name="Xiao Y."/>
            <person name="Gibbons J.G."/>
            <person name="Terashima K."/>
            <person name="Hibbett D.S."/>
            <person name="Grigoriev I.V."/>
        </authorList>
    </citation>
    <scope>NUCLEOTIDE SEQUENCE</scope>
    <source>
        <strain evidence="1">TFB9207</strain>
    </source>
</reference>
<dbReference type="Proteomes" id="UP001163846">
    <property type="component" value="Unassembled WGS sequence"/>
</dbReference>
<comment type="caution">
    <text evidence="1">The sequence shown here is derived from an EMBL/GenBank/DDBJ whole genome shotgun (WGS) entry which is preliminary data.</text>
</comment>
<dbReference type="AlphaFoldDB" id="A0AA38UNP4"/>
<gene>
    <name evidence="1" type="ORF">F5878DRAFT_2715</name>
</gene>
<dbReference type="EMBL" id="MU805935">
    <property type="protein sequence ID" value="KAJ3845567.1"/>
    <property type="molecule type" value="Genomic_DNA"/>
</dbReference>
<evidence type="ECO:0000313" key="1">
    <source>
        <dbReference type="EMBL" id="KAJ3845567.1"/>
    </source>
</evidence>
<sequence length="357" mass="39512">MTSYAFATVDGTCSYQDSPLQHHETRATDEHTVAETYYPVLSDFYTWLGSECGEFVYPQGNTQSSDENTLTEYSTPSYNQQEGVYSHHHHHHPDPGFTAAQSSFCPTPSTSYSPHSPQFKISMSPSTSITSSSGNSYENCYSFDLFPLCSQKDKGEEKIDIPFSNLSPHDGAYYTPDDRSGVFWMSEMNESFERTNTCAEDSVIAKAPRSEELDVWTKDKQWAQQISGEEELQKWIEEMIGPTGPQDPSDCYPFYPGGLGCSFATNLSANTASNTPSDFTSSDSPLTPLELEAYYADITSTISPTNSQMVSLPALASSLKSVLPAQTTVPIIHAPRPMHMIDSSYFERLIAAYDSDA</sequence>
<name>A0AA38UNP4_9AGAR</name>
<accession>A0AA38UNP4</accession>
<organism evidence="1 2">
    <name type="scientific">Lentinula raphanica</name>
    <dbReference type="NCBI Taxonomy" id="153919"/>
    <lineage>
        <taxon>Eukaryota</taxon>
        <taxon>Fungi</taxon>
        <taxon>Dikarya</taxon>
        <taxon>Basidiomycota</taxon>
        <taxon>Agaricomycotina</taxon>
        <taxon>Agaricomycetes</taxon>
        <taxon>Agaricomycetidae</taxon>
        <taxon>Agaricales</taxon>
        <taxon>Marasmiineae</taxon>
        <taxon>Omphalotaceae</taxon>
        <taxon>Lentinula</taxon>
    </lineage>
</organism>
<keyword evidence="2" id="KW-1185">Reference proteome</keyword>
<evidence type="ECO:0000313" key="2">
    <source>
        <dbReference type="Proteomes" id="UP001163846"/>
    </source>
</evidence>